<evidence type="ECO:0000256" key="11">
    <source>
        <dbReference type="SAM" id="SignalP"/>
    </source>
</evidence>
<proteinExistence type="inferred from homology"/>
<dbReference type="FunFam" id="3.20.20.300:FF:000005">
    <property type="entry name" value="Periplasmic beta-glucosidase"/>
    <property type="match status" value="1"/>
</dbReference>
<dbReference type="InterPro" id="IPR002772">
    <property type="entry name" value="Glyco_hydro_3_C"/>
</dbReference>
<evidence type="ECO:0000313" key="13">
    <source>
        <dbReference type="EMBL" id="TWI95906.1"/>
    </source>
</evidence>
<evidence type="ECO:0000256" key="5">
    <source>
        <dbReference type="ARBA" id="ARBA00022729"/>
    </source>
</evidence>
<dbReference type="FunFam" id="2.60.40.10:FF:000495">
    <property type="entry name" value="Periplasmic beta-glucosidase"/>
    <property type="match status" value="1"/>
</dbReference>
<dbReference type="InterPro" id="IPR036881">
    <property type="entry name" value="Glyco_hydro_3_C_sf"/>
</dbReference>
<dbReference type="EMBL" id="VLLI01000014">
    <property type="protein sequence ID" value="TWI95906.1"/>
    <property type="molecule type" value="Genomic_DNA"/>
</dbReference>
<evidence type="ECO:0000256" key="7">
    <source>
        <dbReference type="ARBA" id="ARBA00022801"/>
    </source>
</evidence>
<dbReference type="GO" id="GO:0008422">
    <property type="term" value="F:beta-glucosidase activity"/>
    <property type="evidence" value="ECO:0007669"/>
    <property type="project" value="UniProtKB-EC"/>
</dbReference>
<gene>
    <name evidence="13" type="ORF">JN11_04181</name>
</gene>
<dbReference type="Gene3D" id="3.40.50.1700">
    <property type="entry name" value="Glycoside hydrolase family 3 C-terminal domain"/>
    <property type="match status" value="1"/>
</dbReference>
<name>A0A562TS48_9SPHI</name>
<feature type="domain" description="Fibronectin type III-like" evidence="12">
    <location>
        <begin position="685"/>
        <end position="754"/>
    </location>
</feature>
<evidence type="ECO:0000256" key="6">
    <source>
        <dbReference type="ARBA" id="ARBA00022764"/>
    </source>
</evidence>
<organism evidence="13 14">
    <name type="scientific">Mucilaginibacter frigoritolerans</name>
    <dbReference type="NCBI Taxonomy" id="652788"/>
    <lineage>
        <taxon>Bacteria</taxon>
        <taxon>Pseudomonadati</taxon>
        <taxon>Bacteroidota</taxon>
        <taxon>Sphingobacteriia</taxon>
        <taxon>Sphingobacteriales</taxon>
        <taxon>Sphingobacteriaceae</taxon>
        <taxon>Mucilaginibacter</taxon>
    </lineage>
</organism>
<dbReference type="PANTHER" id="PTHR30620:SF16">
    <property type="entry name" value="LYSOSOMAL BETA GLUCOSIDASE"/>
    <property type="match status" value="1"/>
</dbReference>
<dbReference type="InterPro" id="IPR051915">
    <property type="entry name" value="Cellulose_Degrad_GH3"/>
</dbReference>
<keyword evidence="7 10" id="KW-0378">Hydrolase</keyword>
<dbReference type="InterPro" id="IPR036962">
    <property type="entry name" value="Glyco_hydro_3_N_sf"/>
</dbReference>
<evidence type="ECO:0000256" key="1">
    <source>
        <dbReference type="ARBA" id="ARBA00000448"/>
    </source>
</evidence>
<keyword evidence="8 10" id="KW-0326">Glycosidase</keyword>
<comment type="caution">
    <text evidence="13">The sequence shown here is derived from an EMBL/GenBank/DDBJ whole genome shotgun (WGS) entry which is preliminary data.</text>
</comment>
<evidence type="ECO:0000256" key="4">
    <source>
        <dbReference type="ARBA" id="ARBA00012744"/>
    </source>
</evidence>
<accession>A0A562TS48</accession>
<evidence type="ECO:0000313" key="14">
    <source>
        <dbReference type="Proteomes" id="UP000317010"/>
    </source>
</evidence>
<dbReference type="InterPro" id="IPR013783">
    <property type="entry name" value="Ig-like_fold"/>
</dbReference>
<dbReference type="SUPFAM" id="SSF52279">
    <property type="entry name" value="Beta-D-glucan exohydrolase, C-terminal domain"/>
    <property type="match status" value="1"/>
</dbReference>
<keyword evidence="14" id="KW-1185">Reference proteome</keyword>
<evidence type="ECO:0000256" key="3">
    <source>
        <dbReference type="ARBA" id="ARBA00005336"/>
    </source>
</evidence>
<comment type="similarity">
    <text evidence="3 10">Belongs to the glycosyl hydrolase 3 family.</text>
</comment>
<dbReference type="SMART" id="SM01217">
    <property type="entry name" value="Fn3_like"/>
    <property type="match status" value="1"/>
</dbReference>
<dbReference type="InterPro" id="IPR001764">
    <property type="entry name" value="Glyco_hydro_3_N"/>
</dbReference>
<keyword evidence="6" id="KW-0574">Periplasm</keyword>
<comment type="catalytic activity">
    <reaction evidence="1">
        <text>Hydrolysis of terminal, non-reducing beta-D-glucosyl residues with release of beta-D-glucose.</text>
        <dbReference type="EC" id="3.2.1.21"/>
    </reaction>
</comment>
<sequence>MTNYLSTFKTALLSILVLSLLNASAQTKNDDAKMNAFVTNLMSKMTLDEKIGQLNLVTMGRPITGSVVNNGVEERIKKGEIGGVFGVYGTEYVSKIQDLAVKESRLHIPLIFGLDVIHGHRTIFPIPLGISATWDMALIQESAHIAAKEATAEGLNWVFSPMVDIARDPRWGRISEGSGEDPWYGSQVAKAMVKGYQGNNMKDGDAVMACVKHFALYGGAEAGREYNTVDMSLNKMYQDYLPPYKAALDAGAGSFMSSFNTINGMPATVNKWLLTDLLRKQWGFKGFVVSDYTAVNEVTNHGLGDLQTVSALALKAGLDMDMVGEGFLTTLKKSLKEGKVTQQEIDIACRRVLEAKYKLGLFDNANKSINADREKQDVLTDENRQFARKIAEHSFVLLKNKAQTLPLKKSGTIALIGPLANNHSEMLGTWVIAGDPEKSVSVMEGVKNVVGSSVNILYAKGSNITDDSLLGARAFPFGLNQMKDKRSPQELIDEAVETAKKADVVVAVVGESANMSGESSSRSDITIPENQRDLLKALAKTGKPLVIVLFNGRPLALPWENEHADAILDAWAPGTEAGNAIADVLFGNYNPAGKITATFPLSVGQIPIYYNHKNTGRPFSGKGPAKFKSDYLDISNNPLYPFGYGLSYTTFNYSDVKLSKTDLKGNETLKATVTITNTGKFAGEEVVQLYISDPVASVSRAVKELKNYQKINLQPGESKEVSFNVTTNDLKFYNNDLVYDWEPGQFIVQIGTNSNETHSASVQWSK</sequence>
<dbReference type="Pfam" id="PF00933">
    <property type="entry name" value="Glyco_hydro_3"/>
    <property type="match status" value="1"/>
</dbReference>
<dbReference type="AlphaFoldDB" id="A0A562TS48"/>
<dbReference type="Proteomes" id="UP000317010">
    <property type="component" value="Unassembled WGS sequence"/>
</dbReference>
<feature type="signal peptide" evidence="11">
    <location>
        <begin position="1"/>
        <end position="25"/>
    </location>
</feature>
<evidence type="ECO:0000256" key="8">
    <source>
        <dbReference type="ARBA" id="ARBA00023295"/>
    </source>
</evidence>
<dbReference type="InterPro" id="IPR026891">
    <property type="entry name" value="Fn3-like"/>
</dbReference>
<dbReference type="InterPro" id="IPR019800">
    <property type="entry name" value="Glyco_hydro_3_AS"/>
</dbReference>
<dbReference type="SUPFAM" id="SSF51445">
    <property type="entry name" value="(Trans)glycosidases"/>
    <property type="match status" value="1"/>
</dbReference>
<keyword evidence="5 11" id="KW-0732">Signal</keyword>
<dbReference type="PANTHER" id="PTHR30620">
    <property type="entry name" value="PERIPLASMIC BETA-GLUCOSIDASE-RELATED"/>
    <property type="match status" value="1"/>
</dbReference>
<dbReference type="GO" id="GO:0009251">
    <property type="term" value="P:glucan catabolic process"/>
    <property type="evidence" value="ECO:0007669"/>
    <property type="project" value="TreeGrafter"/>
</dbReference>
<dbReference type="Gene3D" id="3.20.20.300">
    <property type="entry name" value="Glycoside hydrolase, family 3, N-terminal domain"/>
    <property type="match status" value="1"/>
</dbReference>
<dbReference type="RefSeq" id="WP_144915632.1">
    <property type="nucleotide sequence ID" value="NZ_VLLI01000014.1"/>
</dbReference>
<evidence type="ECO:0000256" key="2">
    <source>
        <dbReference type="ARBA" id="ARBA00004418"/>
    </source>
</evidence>
<dbReference type="Gene3D" id="2.60.40.10">
    <property type="entry name" value="Immunoglobulins"/>
    <property type="match status" value="1"/>
</dbReference>
<evidence type="ECO:0000256" key="10">
    <source>
        <dbReference type="RuleBase" id="RU361161"/>
    </source>
</evidence>
<dbReference type="EC" id="3.2.1.21" evidence="4"/>
<dbReference type="GO" id="GO:0042597">
    <property type="term" value="C:periplasmic space"/>
    <property type="evidence" value="ECO:0007669"/>
    <property type="project" value="UniProtKB-SubCell"/>
</dbReference>
<evidence type="ECO:0000259" key="12">
    <source>
        <dbReference type="SMART" id="SM01217"/>
    </source>
</evidence>
<dbReference type="Pfam" id="PF14310">
    <property type="entry name" value="Fn3-like"/>
    <property type="match status" value="1"/>
</dbReference>
<dbReference type="FunFam" id="3.40.50.1700:FF:000004">
    <property type="entry name" value="Periplasmic beta-glucosidase"/>
    <property type="match status" value="1"/>
</dbReference>
<dbReference type="NCBIfam" id="NF011678">
    <property type="entry name" value="PRK15098.1"/>
    <property type="match status" value="1"/>
</dbReference>
<dbReference type="PROSITE" id="PS00775">
    <property type="entry name" value="GLYCOSYL_HYDROL_F3"/>
    <property type="match status" value="1"/>
</dbReference>
<comment type="subcellular location">
    <subcellularLocation>
        <location evidence="2">Periplasm</location>
    </subcellularLocation>
</comment>
<dbReference type="InterPro" id="IPR017853">
    <property type="entry name" value="GH"/>
</dbReference>
<dbReference type="PRINTS" id="PR00133">
    <property type="entry name" value="GLHYDRLASE3"/>
</dbReference>
<dbReference type="Pfam" id="PF01915">
    <property type="entry name" value="Glyco_hydro_3_C"/>
    <property type="match status" value="1"/>
</dbReference>
<feature type="chain" id="PRO_5022097408" description="Periplasmic beta-glucosidase" evidence="11">
    <location>
        <begin position="26"/>
        <end position="766"/>
    </location>
</feature>
<dbReference type="OrthoDB" id="9758670at2"/>
<evidence type="ECO:0000256" key="9">
    <source>
        <dbReference type="ARBA" id="ARBA00067498"/>
    </source>
</evidence>
<reference evidence="13 14" key="1">
    <citation type="submission" date="2019-07" db="EMBL/GenBank/DDBJ databases">
        <title>Genomic Encyclopedia of Archaeal and Bacterial Type Strains, Phase II (KMG-II): from individual species to whole genera.</title>
        <authorList>
            <person name="Goeker M."/>
        </authorList>
    </citation>
    <scope>NUCLEOTIDE SEQUENCE [LARGE SCALE GENOMIC DNA]</scope>
    <source>
        <strain evidence="13 14">ATCC BAA-1854</strain>
    </source>
</reference>
<protein>
    <recommendedName>
        <fullName evidence="9">Periplasmic beta-glucosidase</fullName>
        <ecNumber evidence="4">3.2.1.21</ecNumber>
    </recommendedName>
</protein>